<proteinExistence type="predicted"/>
<feature type="domain" description="3-hydroxyacyl-CoA dehydrogenase NAD binding" evidence="2">
    <location>
        <begin position="5"/>
        <end position="81"/>
    </location>
</feature>
<dbReference type="AlphaFoldDB" id="A0A381JB62"/>
<gene>
    <name evidence="3" type="ORF">NCTC9836_02015</name>
</gene>
<dbReference type="InterPro" id="IPR036291">
    <property type="entry name" value="NAD(P)-bd_dom_sf"/>
</dbReference>
<dbReference type="OrthoDB" id="9771883at2"/>
<evidence type="ECO:0000313" key="3">
    <source>
        <dbReference type="EMBL" id="SUY47676.1"/>
    </source>
</evidence>
<sequence>MGFKKVGVIGAGTMGIGLAYNLAICGIEAVLVDIEQKQLEKAKKEIINNIRFMPLISKQIPKVPMEAVINKIKFTTDINNLSE</sequence>
<keyword evidence="1" id="KW-0472">Membrane</keyword>
<protein>
    <submittedName>
        <fullName evidence="3">3-hydroxyacyl-CoA dehydrogenase</fullName>
    </submittedName>
</protein>
<feature type="transmembrane region" description="Helical" evidence="1">
    <location>
        <begin position="6"/>
        <end position="34"/>
    </location>
</feature>
<keyword evidence="1" id="KW-1133">Transmembrane helix</keyword>
<dbReference type="Pfam" id="PF02737">
    <property type="entry name" value="3HCDH_N"/>
    <property type="match status" value="1"/>
</dbReference>
<name>A0A381JB62_9CLOT</name>
<evidence type="ECO:0000256" key="1">
    <source>
        <dbReference type="SAM" id="Phobius"/>
    </source>
</evidence>
<dbReference type="GO" id="GO:0070403">
    <property type="term" value="F:NAD+ binding"/>
    <property type="evidence" value="ECO:0007669"/>
    <property type="project" value="InterPro"/>
</dbReference>
<dbReference type="SUPFAM" id="SSF51735">
    <property type="entry name" value="NAD(P)-binding Rossmann-fold domains"/>
    <property type="match status" value="1"/>
</dbReference>
<accession>A0A381JB62</accession>
<dbReference type="InterPro" id="IPR006176">
    <property type="entry name" value="3-OHacyl-CoA_DH_NAD-bd"/>
</dbReference>
<dbReference type="EMBL" id="UFWZ01000001">
    <property type="protein sequence ID" value="SUY47676.1"/>
    <property type="molecule type" value="Genomic_DNA"/>
</dbReference>
<keyword evidence="1" id="KW-0812">Transmembrane</keyword>
<evidence type="ECO:0000313" key="4">
    <source>
        <dbReference type="Proteomes" id="UP000254664"/>
    </source>
</evidence>
<reference evidence="3 4" key="1">
    <citation type="submission" date="2018-06" db="EMBL/GenBank/DDBJ databases">
        <authorList>
            <consortium name="Pathogen Informatics"/>
            <person name="Doyle S."/>
        </authorList>
    </citation>
    <scope>NUCLEOTIDE SEQUENCE [LARGE SCALE GENOMIC DNA]</scope>
    <source>
        <strain evidence="3 4">NCTC9836</strain>
    </source>
</reference>
<organism evidence="3 4">
    <name type="scientific">Clostridium putrefaciens</name>
    <dbReference type="NCBI Taxonomy" id="99675"/>
    <lineage>
        <taxon>Bacteria</taxon>
        <taxon>Bacillati</taxon>
        <taxon>Bacillota</taxon>
        <taxon>Clostridia</taxon>
        <taxon>Eubacteriales</taxon>
        <taxon>Clostridiaceae</taxon>
        <taxon>Clostridium</taxon>
    </lineage>
</organism>
<dbReference type="GO" id="GO:0006631">
    <property type="term" value="P:fatty acid metabolic process"/>
    <property type="evidence" value="ECO:0007669"/>
    <property type="project" value="InterPro"/>
</dbReference>
<dbReference type="RefSeq" id="WP_115641604.1">
    <property type="nucleotide sequence ID" value="NZ_UFWZ01000001.1"/>
</dbReference>
<dbReference type="Gene3D" id="3.40.50.720">
    <property type="entry name" value="NAD(P)-binding Rossmann-like Domain"/>
    <property type="match status" value="1"/>
</dbReference>
<keyword evidence="4" id="KW-1185">Reference proteome</keyword>
<evidence type="ECO:0000259" key="2">
    <source>
        <dbReference type="Pfam" id="PF02737"/>
    </source>
</evidence>
<dbReference type="Proteomes" id="UP000254664">
    <property type="component" value="Unassembled WGS sequence"/>
</dbReference>